<dbReference type="HOGENOM" id="CLU_2771365_0_0_3"/>
<proteinExistence type="predicted"/>
<reference evidence="2" key="1">
    <citation type="journal article" date="2011" name="Proc. Natl. Acad. Sci. U.S.A.">
        <title>Genomic insights into the physiology and ecology of the marine filamentous cyanobacterium Lyngbya majuscula.</title>
        <authorList>
            <person name="Jones A.C."/>
            <person name="Monroe E.A."/>
            <person name="Podell S."/>
            <person name="Hess W.R."/>
            <person name="Klages S."/>
            <person name="Esquenazi E."/>
            <person name="Niessen S."/>
            <person name="Hoover H."/>
            <person name="Rothmann M."/>
            <person name="Lasken R.S."/>
            <person name="Yates J.R.III."/>
            <person name="Reinhardt R."/>
            <person name="Kube M."/>
            <person name="Burkart M.D."/>
            <person name="Allen E.E."/>
            <person name="Dorrestein P.C."/>
            <person name="Gerwick W.H."/>
            <person name="Gerwick L."/>
        </authorList>
    </citation>
    <scope>NUCLEOTIDE SEQUENCE [LARGE SCALE GENOMIC DNA]</scope>
    <source>
        <strain evidence="2">3L</strain>
    </source>
</reference>
<dbReference type="AlphaFoldDB" id="F4XQ93"/>
<gene>
    <name evidence="1" type="ORF">LYNGBM3L_39880</name>
</gene>
<accession>F4XQ93</accession>
<sequence length="69" mass="7620">MAVKTRPHEEICDTLSWPHRASDILQSEAGTRAESEVNQMCHTAAKGKTTWVTVANVLKKCLIAKPQSD</sequence>
<protein>
    <submittedName>
        <fullName evidence="1">Uncharacterized protein</fullName>
    </submittedName>
</protein>
<evidence type="ECO:0000313" key="1">
    <source>
        <dbReference type="EMBL" id="EGJ33235.1"/>
    </source>
</evidence>
<name>F4XQ93_9CYAN</name>
<keyword evidence="2" id="KW-1185">Reference proteome</keyword>
<dbReference type="Proteomes" id="UP000003959">
    <property type="component" value="Unassembled WGS sequence"/>
</dbReference>
<organism evidence="1 2">
    <name type="scientific">Moorena producens 3L</name>
    <dbReference type="NCBI Taxonomy" id="489825"/>
    <lineage>
        <taxon>Bacteria</taxon>
        <taxon>Bacillati</taxon>
        <taxon>Cyanobacteriota</taxon>
        <taxon>Cyanophyceae</taxon>
        <taxon>Coleofasciculales</taxon>
        <taxon>Coleofasciculaceae</taxon>
        <taxon>Moorena</taxon>
    </lineage>
</organism>
<dbReference type="EMBL" id="GL890855">
    <property type="protein sequence ID" value="EGJ33235.1"/>
    <property type="molecule type" value="Genomic_DNA"/>
</dbReference>
<evidence type="ECO:0000313" key="2">
    <source>
        <dbReference type="Proteomes" id="UP000003959"/>
    </source>
</evidence>